<feature type="active site" evidence="5 6">
    <location>
        <position position="194"/>
    </location>
</feature>
<dbReference type="HAMAP" id="MF_00099">
    <property type="entry name" value="CheB_chemtxs"/>
    <property type="match status" value="1"/>
</dbReference>
<dbReference type="RefSeq" id="WP_135650681.1">
    <property type="nucleotide sequence ID" value="NZ_RQGF01000030.1"/>
</dbReference>
<evidence type="ECO:0000313" key="10">
    <source>
        <dbReference type="EMBL" id="TGL59466.1"/>
    </source>
</evidence>
<comment type="domain">
    <text evidence="5">Contains a C-terminal catalytic domain, and an N-terminal region which modulates catalytic activity.</text>
</comment>
<evidence type="ECO:0000259" key="9">
    <source>
        <dbReference type="PROSITE" id="PS50122"/>
    </source>
</evidence>
<keyword evidence="3 5" id="KW-0378">Hydrolase</keyword>
<dbReference type="InterPro" id="IPR011006">
    <property type="entry name" value="CheY-like_superfamily"/>
</dbReference>
<keyword evidence="5 7" id="KW-0597">Phosphoprotein</keyword>
<evidence type="ECO:0000256" key="4">
    <source>
        <dbReference type="ARBA" id="ARBA00048267"/>
    </source>
</evidence>
<dbReference type="NCBIfam" id="NF009206">
    <property type="entry name" value="PRK12555.1"/>
    <property type="match status" value="1"/>
</dbReference>
<dbReference type="SUPFAM" id="SSF52172">
    <property type="entry name" value="CheY-like"/>
    <property type="match status" value="1"/>
</dbReference>
<dbReference type="AlphaFoldDB" id="A0A4R9K2V0"/>
<dbReference type="GO" id="GO:0000156">
    <property type="term" value="F:phosphorelay response regulator activity"/>
    <property type="evidence" value="ECO:0007669"/>
    <property type="project" value="InterPro"/>
</dbReference>
<proteinExistence type="inferred from homology"/>
<dbReference type="EC" id="3.5.1.44" evidence="5"/>
<feature type="active site" evidence="5 6">
    <location>
        <position position="168"/>
    </location>
</feature>
<feature type="modified residue" description="4-aspartylphosphate" evidence="5 7">
    <location>
        <position position="56"/>
    </location>
</feature>
<comment type="function">
    <text evidence="5">Involved in chemotaxis. Part of a chemotaxis signal transduction system that modulates chemotaxis in response to various stimuli. Catalyzes the demethylation of specific methylglutamate residues introduced into the chemoreceptors (methyl-accepting chemotaxis proteins or MCP) by CheR. Also mediates the irreversible deamidation of specific glutamine residues to glutamic acid.</text>
</comment>
<dbReference type="EMBL" id="RQGF01000030">
    <property type="protein sequence ID" value="TGL59466.1"/>
    <property type="molecule type" value="Genomic_DNA"/>
</dbReference>
<keyword evidence="2 5" id="KW-0145">Chemotaxis</keyword>
<dbReference type="Pfam" id="PF01339">
    <property type="entry name" value="CheB_methylest"/>
    <property type="match status" value="1"/>
</dbReference>
<dbReference type="PROSITE" id="PS50122">
    <property type="entry name" value="CHEB"/>
    <property type="match status" value="1"/>
</dbReference>
<accession>A0A4R9K2V0</accession>
<comment type="catalytic activity">
    <reaction evidence="5">
        <text>L-glutaminyl-[protein] + H2O = L-glutamyl-[protein] + NH4(+)</text>
        <dbReference type="Rhea" id="RHEA:16441"/>
        <dbReference type="Rhea" id="RHEA-COMP:10207"/>
        <dbReference type="Rhea" id="RHEA-COMP:10208"/>
        <dbReference type="ChEBI" id="CHEBI:15377"/>
        <dbReference type="ChEBI" id="CHEBI:28938"/>
        <dbReference type="ChEBI" id="CHEBI:29973"/>
        <dbReference type="ChEBI" id="CHEBI:30011"/>
        <dbReference type="EC" id="3.5.1.44"/>
    </reaction>
</comment>
<dbReference type="InterPro" id="IPR001789">
    <property type="entry name" value="Sig_transdc_resp-reg_receiver"/>
</dbReference>
<dbReference type="PANTHER" id="PTHR42872:SF6">
    <property type="entry name" value="PROTEIN-GLUTAMATE METHYLESTERASE_PROTEIN-GLUTAMINE GLUTAMINASE"/>
    <property type="match status" value="1"/>
</dbReference>
<dbReference type="CDD" id="cd17541">
    <property type="entry name" value="REC_CheB-like"/>
    <property type="match status" value="1"/>
</dbReference>
<dbReference type="SUPFAM" id="SSF52738">
    <property type="entry name" value="Methylesterase CheB, C-terminal domain"/>
    <property type="match status" value="1"/>
</dbReference>
<reference evidence="10" key="1">
    <citation type="journal article" date="2019" name="PLoS Negl. Trop. Dis.">
        <title>Revisiting the worldwide diversity of Leptospira species in the environment.</title>
        <authorList>
            <person name="Vincent A.T."/>
            <person name="Schiettekatte O."/>
            <person name="Bourhy P."/>
            <person name="Veyrier F.J."/>
            <person name="Picardeau M."/>
        </authorList>
    </citation>
    <scope>NUCLEOTIDE SEQUENCE [LARGE SCALE GENOMIC DNA]</scope>
    <source>
        <strain evidence="10">201702455</strain>
    </source>
</reference>
<evidence type="ECO:0000256" key="2">
    <source>
        <dbReference type="ARBA" id="ARBA00022500"/>
    </source>
</evidence>
<dbReference type="OrthoDB" id="9793421at2"/>
<dbReference type="GO" id="GO:0008984">
    <property type="term" value="F:protein-glutamate methylesterase activity"/>
    <property type="evidence" value="ECO:0007669"/>
    <property type="project" value="UniProtKB-UniRule"/>
</dbReference>
<dbReference type="EC" id="3.1.1.61" evidence="5"/>
<keyword evidence="1 5" id="KW-0963">Cytoplasm</keyword>
<comment type="similarity">
    <text evidence="5">Belongs to the CheB family.</text>
</comment>
<evidence type="ECO:0000256" key="7">
    <source>
        <dbReference type="PROSITE-ProRule" id="PRU00169"/>
    </source>
</evidence>
<keyword evidence="11" id="KW-1185">Reference proteome</keyword>
<evidence type="ECO:0000256" key="1">
    <source>
        <dbReference type="ARBA" id="ARBA00022490"/>
    </source>
</evidence>
<comment type="subcellular location">
    <subcellularLocation>
        <location evidence="5">Cytoplasm</location>
    </subcellularLocation>
</comment>
<comment type="catalytic activity">
    <reaction evidence="4 5">
        <text>[protein]-L-glutamate 5-O-methyl ester + H2O = L-glutamyl-[protein] + methanol + H(+)</text>
        <dbReference type="Rhea" id="RHEA:23236"/>
        <dbReference type="Rhea" id="RHEA-COMP:10208"/>
        <dbReference type="Rhea" id="RHEA-COMP:10311"/>
        <dbReference type="ChEBI" id="CHEBI:15377"/>
        <dbReference type="ChEBI" id="CHEBI:15378"/>
        <dbReference type="ChEBI" id="CHEBI:17790"/>
        <dbReference type="ChEBI" id="CHEBI:29973"/>
        <dbReference type="ChEBI" id="CHEBI:82795"/>
        <dbReference type="EC" id="3.1.1.61"/>
    </reaction>
</comment>
<evidence type="ECO:0000256" key="6">
    <source>
        <dbReference type="PROSITE-ProRule" id="PRU00050"/>
    </source>
</evidence>
<feature type="domain" description="Response regulatory" evidence="8">
    <location>
        <begin position="3"/>
        <end position="122"/>
    </location>
</feature>
<comment type="caution">
    <text evidence="10">The sequence shown here is derived from an EMBL/GenBank/DDBJ whole genome shotgun (WGS) entry which is preliminary data.</text>
</comment>
<dbReference type="PANTHER" id="PTHR42872">
    <property type="entry name" value="PROTEIN-GLUTAMATE METHYLESTERASE/PROTEIN-GLUTAMINE GLUTAMINASE"/>
    <property type="match status" value="1"/>
</dbReference>
<evidence type="ECO:0000313" key="11">
    <source>
        <dbReference type="Proteomes" id="UP000297762"/>
    </source>
</evidence>
<sequence>MIYVYIIDDSAVVRSVLKQVLEMNSDIKVIGSSPDPVFALEKLGKGERWPDVIVLDIEMPRMDGISFLKKIMHTHPTPVLICSSLAEESSETAWVALREGAVGIITKPKIGLKDFLEDSSVYLGEAVRSASISKLKHQIPAKVSAPKTNGLDFTKISTTDKIVAIGTSTGGTIALEEILTSLPANSPGIVIVQHMPEKFTEAFANRLDKICKIQVKEAKDGDRVQEGVALIAPGNKHMEVTGSGAQFIVRINDGPLVNRHRPSVDVLFHSVAKYAGRNAKAFLLTGMGADGAAGLLEIRKAGGRTIAQDEASSVVFGMPKEAIERGAAEKILSLHEVPSEILSQ</sequence>
<dbReference type="Proteomes" id="UP000297762">
    <property type="component" value="Unassembled WGS sequence"/>
</dbReference>
<dbReference type="InterPro" id="IPR035909">
    <property type="entry name" value="CheB_C"/>
</dbReference>
<dbReference type="PROSITE" id="PS50110">
    <property type="entry name" value="RESPONSE_REGULATORY"/>
    <property type="match status" value="1"/>
</dbReference>
<dbReference type="CDD" id="cd16432">
    <property type="entry name" value="CheB_Rec"/>
    <property type="match status" value="1"/>
</dbReference>
<evidence type="ECO:0000259" key="8">
    <source>
        <dbReference type="PROSITE" id="PS50110"/>
    </source>
</evidence>
<dbReference type="GO" id="GO:0005737">
    <property type="term" value="C:cytoplasm"/>
    <property type="evidence" value="ECO:0007669"/>
    <property type="project" value="UniProtKB-SubCell"/>
</dbReference>
<evidence type="ECO:0000256" key="5">
    <source>
        <dbReference type="HAMAP-Rule" id="MF_00099"/>
    </source>
</evidence>
<evidence type="ECO:0000256" key="3">
    <source>
        <dbReference type="ARBA" id="ARBA00022801"/>
    </source>
</evidence>
<dbReference type="Gene3D" id="3.40.50.180">
    <property type="entry name" value="Methylesterase CheB, C-terminal domain"/>
    <property type="match status" value="1"/>
</dbReference>
<gene>
    <name evidence="5" type="primary">cheB</name>
    <name evidence="10" type="ORF">EHQ64_15335</name>
</gene>
<dbReference type="GO" id="GO:0006935">
    <property type="term" value="P:chemotaxis"/>
    <property type="evidence" value="ECO:0007669"/>
    <property type="project" value="UniProtKB-UniRule"/>
</dbReference>
<name>A0A4R9K2V0_9LEPT</name>
<organism evidence="10 11">
    <name type="scientific">Leptospira sarikeiensis</name>
    <dbReference type="NCBI Taxonomy" id="2484943"/>
    <lineage>
        <taxon>Bacteria</taxon>
        <taxon>Pseudomonadati</taxon>
        <taxon>Spirochaetota</taxon>
        <taxon>Spirochaetia</taxon>
        <taxon>Leptospirales</taxon>
        <taxon>Leptospiraceae</taxon>
        <taxon>Leptospira</taxon>
    </lineage>
</organism>
<feature type="active site" evidence="5 6">
    <location>
        <position position="290"/>
    </location>
</feature>
<dbReference type="GO" id="GO:0050568">
    <property type="term" value="F:protein-glutamine glutaminase activity"/>
    <property type="evidence" value="ECO:0007669"/>
    <property type="project" value="UniProtKB-UniRule"/>
</dbReference>
<dbReference type="Gene3D" id="3.40.50.2300">
    <property type="match status" value="1"/>
</dbReference>
<dbReference type="InterPro" id="IPR008248">
    <property type="entry name" value="CheB-like"/>
</dbReference>
<dbReference type="PIRSF" id="PIRSF000876">
    <property type="entry name" value="RR_chemtxs_CheB"/>
    <property type="match status" value="1"/>
</dbReference>
<dbReference type="InterPro" id="IPR000673">
    <property type="entry name" value="Sig_transdc_resp-reg_Me-estase"/>
</dbReference>
<dbReference type="SMART" id="SM00448">
    <property type="entry name" value="REC"/>
    <property type="match status" value="1"/>
</dbReference>
<protein>
    <recommendedName>
        <fullName evidence="5">Protein-glutamate methylesterase/protein-glutamine glutaminase</fullName>
        <ecNumber evidence="5">3.1.1.61</ecNumber>
        <ecNumber evidence="5">3.5.1.44</ecNumber>
    </recommendedName>
</protein>
<dbReference type="NCBIfam" id="NF001965">
    <property type="entry name" value="PRK00742.1"/>
    <property type="match status" value="1"/>
</dbReference>
<dbReference type="Pfam" id="PF00072">
    <property type="entry name" value="Response_reg"/>
    <property type="match status" value="1"/>
</dbReference>
<feature type="domain" description="CheB-type methylesterase" evidence="9">
    <location>
        <begin position="156"/>
        <end position="344"/>
    </location>
</feature>
<comment type="PTM">
    <text evidence="5">Phosphorylated by CheA. Phosphorylation of the N-terminal regulatory domain activates the methylesterase activity.</text>
</comment>